<dbReference type="SMART" id="SM00225">
    <property type="entry name" value="BTB"/>
    <property type="match status" value="1"/>
</dbReference>
<dbReference type="PROSITE" id="PS50097">
    <property type="entry name" value="BTB"/>
    <property type="match status" value="1"/>
</dbReference>
<evidence type="ECO:0000259" key="1">
    <source>
        <dbReference type="PROSITE" id="PS50097"/>
    </source>
</evidence>
<dbReference type="GO" id="GO:0019005">
    <property type="term" value="C:SCF ubiquitin ligase complex"/>
    <property type="evidence" value="ECO:0007669"/>
    <property type="project" value="TreeGrafter"/>
</dbReference>
<dbReference type="Gene3D" id="3.30.710.10">
    <property type="entry name" value="Potassium Channel Kv1.1, Chain A"/>
    <property type="match status" value="1"/>
</dbReference>
<reference evidence="2" key="1">
    <citation type="submission" date="2013-12" db="EMBL/GenBank/DDBJ databases">
        <authorList>
            <person name="Linke B."/>
        </authorList>
    </citation>
    <scope>NUCLEOTIDE SEQUENCE [LARGE SCALE GENOMIC DNA]</scope>
    <source>
        <strain evidence="2">CRIB-18</strain>
    </source>
</reference>
<feature type="domain" description="BTB" evidence="1">
    <location>
        <begin position="95"/>
        <end position="158"/>
    </location>
</feature>
<organism evidence="2 3">
    <name type="scientific">Candidatus Criblamydia sequanensis CRIB-18</name>
    <dbReference type="NCBI Taxonomy" id="1437425"/>
    <lineage>
        <taxon>Bacteria</taxon>
        <taxon>Pseudomonadati</taxon>
        <taxon>Chlamydiota</taxon>
        <taxon>Chlamydiia</taxon>
        <taxon>Parachlamydiales</taxon>
        <taxon>Candidatus Criblamydiaceae</taxon>
        <taxon>Candidatus Criblamydia</taxon>
    </lineage>
</organism>
<dbReference type="GO" id="GO:0031146">
    <property type="term" value="P:SCF-dependent proteasomal ubiquitin-dependent protein catabolic process"/>
    <property type="evidence" value="ECO:0007669"/>
    <property type="project" value="TreeGrafter"/>
</dbReference>
<dbReference type="OrthoDB" id="20392at2"/>
<keyword evidence="3" id="KW-1185">Reference proteome</keyword>
<dbReference type="Proteomes" id="UP000031552">
    <property type="component" value="Unassembled WGS sequence"/>
</dbReference>
<protein>
    <submittedName>
        <fullName evidence="2">F-box and LRR domain-containing protein</fullName>
    </submittedName>
</protein>
<evidence type="ECO:0000313" key="2">
    <source>
        <dbReference type="EMBL" id="CDR34016.1"/>
    </source>
</evidence>
<dbReference type="SMART" id="SM00367">
    <property type="entry name" value="LRR_CC"/>
    <property type="match status" value="4"/>
</dbReference>
<dbReference type="RefSeq" id="WP_041017574.1">
    <property type="nucleotide sequence ID" value="NZ_CCEJ010000005.1"/>
</dbReference>
<dbReference type="SUPFAM" id="SSF54695">
    <property type="entry name" value="POZ domain"/>
    <property type="match status" value="1"/>
</dbReference>
<dbReference type="eggNOG" id="COG4886">
    <property type="taxonomic scope" value="Bacteria"/>
</dbReference>
<proteinExistence type="predicted"/>
<dbReference type="InterPro" id="IPR000210">
    <property type="entry name" value="BTB/POZ_dom"/>
</dbReference>
<name>A0A090CZ54_9BACT</name>
<evidence type="ECO:0000313" key="3">
    <source>
        <dbReference type="Proteomes" id="UP000031552"/>
    </source>
</evidence>
<accession>A0A090CZ54</accession>
<dbReference type="InterPro" id="IPR032675">
    <property type="entry name" value="LRR_dom_sf"/>
</dbReference>
<dbReference type="PANTHER" id="PTHR13318">
    <property type="entry name" value="PARTNER OF PAIRED, ISOFORM B-RELATED"/>
    <property type="match status" value="1"/>
</dbReference>
<sequence length="496" mass="57015">MDLPVSLPKSFDVLKNLNEKEVEERLSKDAISLTLFFEAEASDPIWRKMHESFFNNLNQKITDLYLEGLLSIELGERIRAKVYELHLENPISFPKDLKLVLEGESYEVNSLLFSLSSPYFNSLMTAQGIDAEKKELRLYGINPEFLKMVLEYVETGRLQELWKWDKEPILALLKEASEWEVEGMIHLTSENYVRYLNRVNIIDVLLLSIESRWSVLYEMGLQTLNTFDTGIHFKNEGFERLSLEFIDFREQALDIFYRLKDFVTDLSFHGDLSLDPRFSDILVASKKLIGLDLSGTKDYSPRIIDVPKTIEALNLSMCAWLNKENFVSIAKEFPHLKNINLSSNRQLDFQTLGQIRIFQNLEGLNLARCHQLSDDDLKVVIQATPNLIELNLEDSSKLTDHTFILIGKLLTRLVRLNLSKTTLTDIALIELLSKLTQLKELYIRRVPSLSDNGVLDALKRAPNLKVIDLSNSPISEGALEKMKTLRPFLKIIKGMA</sequence>
<dbReference type="InterPro" id="IPR011333">
    <property type="entry name" value="SKP1/BTB/POZ_sf"/>
</dbReference>
<dbReference type="Pfam" id="PF00651">
    <property type="entry name" value="BTB"/>
    <property type="match status" value="1"/>
</dbReference>
<reference evidence="2" key="2">
    <citation type="submission" date="2014-09" db="EMBL/GenBank/DDBJ databases">
        <title>Criblamydia sequanensis harbors a mega-plasmid encoding arsenite resistance.</title>
        <authorList>
            <person name="Bertelli C."/>
            <person name="Goesmann A."/>
            <person name="Greub G."/>
        </authorList>
    </citation>
    <scope>NUCLEOTIDE SEQUENCE [LARGE SCALE GENOMIC DNA]</scope>
    <source>
        <strain evidence="2">CRIB-18</strain>
    </source>
</reference>
<dbReference type="STRING" id="1437425.CSEC_1193"/>
<dbReference type="SUPFAM" id="SSF52047">
    <property type="entry name" value="RNI-like"/>
    <property type="match status" value="1"/>
</dbReference>
<dbReference type="AlphaFoldDB" id="A0A090CZ54"/>
<comment type="caution">
    <text evidence="2">The sequence shown here is derived from an EMBL/GenBank/DDBJ whole genome shotgun (WGS) entry which is preliminary data.</text>
</comment>
<dbReference type="Gene3D" id="3.80.10.10">
    <property type="entry name" value="Ribonuclease Inhibitor"/>
    <property type="match status" value="1"/>
</dbReference>
<dbReference type="EMBL" id="CCEJ010000005">
    <property type="protein sequence ID" value="CDR34016.1"/>
    <property type="molecule type" value="Genomic_DNA"/>
</dbReference>
<gene>
    <name evidence="2" type="ORF">CSEC_1193</name>
</gene>
<dbReference type="InterPro" id="IPR006553">
    <property type="entry name" value="Leu-rich_rpt_Cys-con_subtyp"/>
</dbReference>